<proteinExistence type="predicted"/>
<keyword evidence="3" id="KW-1185">Reference proteome</keyword>
<dbReference type="EMBL" id="JAWWNJ010000050">
    <property type="protein sequence ID" value="KAK7016555.1"/>
    <property type="molecule type" value="Genomic_DNA"/>
</dbReference>
<feature type="compositionally biased region" description="Basic and acidic residues" evidence="1">
    <location>
        <begin position="53"/>
        <end position="62"/>
    </location>
</feature>
<feature type="region of interest" description="Disordered" evidence="1">
    <location>
        <begin position="41"/>
        <end position="68"/>
    </location>
</feature>
<name>A0AAW0ATW8_9AGAR</name>
<accession>A0AAW0ATW8</accession>
<reference evidence="2 3" key="1">
    <citation type="journal article" date="2024" name="J Genomics">
        <title>Draft genome sequencing and assembly of Favolaschia claudopus CIRM-BRFM 2984 isolated from oak limbs.</title>
        <authorList>
            <person name="Navarro D."/>
            <person name="Drula E."/>
            <person name="Chaduli D."/>
            <person name="Cazenave R."/>
            <person name="Ahrendt S."/>
            <person name="Wang J."/>
            <person name="Lipzen A."/>
            <person name="Daum C."/>
            <person name="Barry K."/>
            <person name="Grigoriev I.V."/>
            <person name="Favel A."/>
            <person name="Rosso M.N."/>
            <person name="Martin F."/>
        </authorList>
    </citation>
    <scope>NUCLEOTIDE SEQUENCE [LARGE SCALE GENOMIC DNA]</scope>
    <source>
        <strain evidence="2 3">CIRM-BRFM 2984</strain>
    </source>
</reference>
<comment type="caution">
    <text evidence="2">The sequence shown here is derived from an EMBL/GenBank/DDBJ whole genome shotgun (WGS) entry which is preliminary data.</text>
</comment>
<dbReference type="AlphaFoldDB" id="A0AAW0ATW8"/>
<evidence type="ECO:0000313" key="2">
    <source>
        <dbReference type="EMBL" id="KAK7016555.1"/>
    </source>
</evidence>
<protein>
    <submittedName>
        <fullName evidence="2">Uncharacterized protein</fullName>
    </submittedName>
</protein>
<organism evidence="2 3">
    <name type="scientific">Favolaschia claudopus</name>
    <dbReference type="NCBI Taxonomy" id="2862362"/>
    <lineage>
        <taxon>Eukaryota</taxon>
        <taxon>Fungi</taxon>
        <taxon>Dikarya</taxon>
        <taxon>Basidiomycota</taxon>
        <taxon>Agaricomycotina</taxon>
        <taxon>Agaricomycetes</taxon>
        <taxon>Agaricomycetidae</taxon>
        <taxon>Agaricales</taxon>
        <taxon>Marasmiineae</taxon>
        <taxon>Mycenaceae</taxon>
        <taxon>Favolaschia</taxon>
    </lineage>
</organism>
<evidence type="ECO:0000313" key="3">
    <source>
        <dbReference type="Proteomes" id="UP001362999"/>
    </source>
</evidence>
<gene>
    <name evidence="2" type="ORF">R3P38DRAFT_3202741</name>
</gene>
<dbReference type="Proteomes" id="UP001362999">
    <property type="component" value="Unassembled WGS sequence"/>
</dbReference>
<evidence type="ECO:0000256" key="1">
    <source>
        <dbReference type="SAM" id="MobiDB-lite"/>
    </source>
</evidence>
<sequence>MAELGLGAKDVDIPSPEETRRMLREEYERLLIEAYRNSHFEEDGGGEEIPEVDMLKDTGCNKDDDDDPIEEDDFCDSEYFPYPSKAAMLLDVIDNLPRCRFSSAQMTLMIHFAQQLGVQNVPSYKGKIFYMNDIRDTLARDLANPLIAPHLHFFPELMEYTPQQLTPMFSKGHKRFWIEEVARCGDGRFVIPHEARQLW</sequence>